<evidence type="ECO:0000313" key="5">
    <source>
        <dbReference type="EMBL" id="GAD94385.1"/>
    </source>
</evidence>
<gene>
    <name evidence="5" type="ORF">PVAR5_3010</name>
</gene>
<dbReference type="InParanoid" id="V5HX18"/>
<keyword evidence="6" id="KW-1185">Reference proteome</keyword>
<dbReference type="InterPro" id="IPR021278">
    <property type="entry name" value="ATP19"/>
</dbReference>
<sequence length="147" mass="15279">MVAYYQIAGKKVGSHVLAMGVLGSIFGGTYLATRGGSAKKTAQGPPINAGSKDEEQFIHTVTPTPDMARWLAGRFAAKEAARKASTRGAGAIGWKDVLVSVEDTGTEGSGRPQVIYLDTKGNGDARIGKLSISHDGEYVVATVLAAE</sequence>
<evidence type="ECO:0000256" key="2">
    <source>
        <dbReference type="ARBA" id="ARBA00023128"/>
    </source>
</evidence>
<dbReference type="GO" id="GO:0008897">
    <property type="term" value="F:holo-[acyl-carrier-protein] synthase activity"/>
    <property type="evidence" value="ECO:0007669"/>
    <property type="project" value="InterPro"/>
</dbReference>
<accession>V5HX18</accession>
<evidence type="ECO:0000313" key="6">
    <source>
        <dbReference type="Proteomes" id="UP000018001"/>
    </source>
</evidence>
<feature type="transmembrane region" description="Helical" evidence="4">
    <location>
        <begin position="12"/>
        <end position="32"/>
    </location>
</feature>
<dbReference type="SUPFAM" id="SSF56214">
    <property type="entry name" value="4'-phosphopantetheinyl transferase"/>
    <property type="match status" value="1"/>
</dbReference>
<dbReference type="GO" id="GO:0015986">
    <property type="term" value="P:proton motive force-driven ATP synthesis"/>
    <property type="evidence" value="ECO:0007669"/>
    <property type="project" value="TreeGrafter"/>
</dbReference>
<evidence type="ECO:0000256" key="1">
    <source>
        <dbReference type="ARBA" id="ARBA00004325"/>
    </source>
</evidence>
<protein>
    <submittedName>
        <fullName evidence="5">Uncharacterized protein</fullName>
    </submittedName>
</protein>
<dbReference type="Gene3D" id="3.90.470.20">
    <property type="entry name" value="4'-phosphopantetheinyl transferase domain"/>
    <property type="match status" value="1"/>
</dbReference>
<keyword evidence="2" id="KW-0496">Mitochondrion</keyword>
<dbReference type="GO" id="GO:0000287">
    <property type="term" value="F:magnesium ion binding"/>
    <property type="evidence" value="ECO:0007669"/>
    <property type="project" value="InterPro"/>
</dbReference>
<dbReference type="eggNOG" id="ENOG502SDWS">
    <property type="taxonomic scope" value="Eukaryota"/>
</dbReference>
<name>V5HX18_BYSSN</name>
<organism evidence="5 6">
    <name type="scientific">Byssochlamys spectabilis (strain No. 5 / NBRC 109023)</name>
    <name type="common">Paecilomyces variotii</name>
    <dbReference type="NCBI Taxonomy" id="1356009"/>
    <lineage>
        <taxon>Eukaryota</taxon>
        <taxon>Fungi</taxon>
        <taxon>Dikarya</taxon>
        <taxon>Ascomycota</taxon>
        <taxon>Pezizomycotina</taxon>
        <taxon>Eurotiomycetes</taxon>
        <taxon>Eurotiomycetidae</taxon>
        <taxon>Eurotiales</taxon>
        <taxon>Thermoascaceae</taxon>
        <taxon>Paecilomyces</taxon>
    </lineage>
</organism>
<evidence type="ECO:0000256" key="3">
    <source>
        <dbReference type="ARBA" id="ARBA00023136"/>
    </source>
</evidence>
<dbReference type="PANTHER" id="PTHR28074">
    <property type="entry name" value="ATP SYNTHASE SUBUNIT K, MITOCHONDRIAL"/>
    <property type="match status" value="1"/>
</dbReference>
<dbReference type="PANTHER" id="PTHR28074:SF1">
    <property type="entry name" value="ATP SYNTHASE SUBUNIT K, MITOCHONDRIAL"/>
    <property type="match status" value="1"/>
</dbReference>
<dbReference type="Proteomes" id="UP000018001">
    <property type="component" value="Unassembled WGS sequence"/>
</dbReference>
<dbReference type="GO" id="GO:0031966">
    <property type="term" value="C:mitochondrial membrane"/>
    <property type="evidence" value="ECO:0007669"/>
    <property type="project" value="UniProtKB-SubCell"/>
</dbReference>
<evidence type="ECO:0000256" key="4">
    <source>
        <dbReference type="SAM" id="Phobius"/>
    </source>
</evidence>
<dbReference type="HOGENOM" id="CLU_1767789_0_0_1"/>
<reference evidence="6" key="1">
    <citation type="journal article" date="2014" name="Genome Announc.">
        <title>Draft genome sequence of the formaldehyde-resistant fungus Byssochlamys spectabilis No. 5 (anamorph Paecilomyces variotii No. 5) (NBRC109023).</title>
        <authorList>
            <person name="Oka T."/>
            <person name="Ekino K."/>
            <person name="Fukuda K."/>
            <person name="Nomura Y."/>
        </authorList>
    </citation>
    <scope>NUCLEOTIDE SEQUENCE [LARGE SCALE GENOMIC DNA]</scope>
    <source>
        <strain evidence="6">No. 5 / NBRC 109023</strain>
    </source>
</reference>
<proteinExistence type="predicted"/>
<dbReference type="EMBL" id="BAUL01000090">
    <property type="protein sequence ID" value="GAD94385.1"/>
    <property type="molecule type" value="Genomic_DNA"/>
</dbReference>
<dbReference type="OrthoDB" id="4524918at2759"/>
<dbReference type="Pfam" id="PF11022">
    <property type="entry name" value="ATP19"/>
    <property type="match status" value="1"/>
</dbReference>
<dbReference type="AlphaFoldDB" id="V5HX18"/>
<comment type="subcellular location">
    <subcellularLocation>
        <location evidence="1">Mitochondrion membrane</location>
    </subcellularLocation>
</comment>
<dbReference type="InterPro" id="IPR037143">
    <property type="entry name" value="4-PPantetheinyl_Trfase_dom_sf"/>
</dbReference>
<keyword evidence="4" id="KW-0812">Transmembrane</keyword>
<keyword evidence="4" id="KW-1133">Transmembrane helix</keyword>
<comment type="caution">
    <text evidence="5">The sequence shown here is derived from an EMBL/GenBank/DDBJ whole genome shotgun (WGS) entry which is preliminary data.</text>
</comment>
<keyword evidence="3 4" id="KW-0472">Membrane</keyword>